<dbReference type="OrthoDB" id="2122982at2759"/>
<name>A0A409WZK9_9AGAR</name>
<gene>
    <name evidence="1" type="ORF">CVT26_011333</name>
</gene>
<dbReference type="SUPFAM" id="SSF57850">
    <property type="entry name" value="RING/U-box"/>
    <property type="match status" value="1"/>
</dbReference>
<evidence type="ECO:0000313" key="2">
    <source>
        <dbReference type="Proteomes" id="UP000284706"/>
    </source>
</evidence>
<dbReference type="AlphaFoldDB" id="A0A409WZK9"/>
<dbReference type="GO" id="GO:0061630">
    <property type="term" value="F:ubiquitin protein ligase activity"/>
    <property type="evidence" value="ECO:0007669"/>
    <property type="project" value="InterPro"/>
</dbReference>
<sequence>MPTLGKRSILGKDDDCPVCYDWMQRVKVESLVRCEECGNALHEACFGQWKQTARPQHNLRLVRAS</sequence>
<dbReference type="Gene3D" id="3.30.40.10">
    <property type="entry name" value="Zinc/RING finger domain, C3HC4 (zinc finger)"/>
    <property type="match status" value="1"/>
</dbReference>
<accession>A0A409WZK9</accession>
<dbReference type="Proteomes" id="UP000284706">
    <property type="component" value="Unassembled WGS sequence"/>
</dbReference>
<evidence type="ECO:0000313" key="1">
    <source>
        <dbReference type="EMBL" id="PPQ83968.1"/>
    </source>
</evidence>
<dbReference type="InterPro" id="IPR013083">
    <property type="entry name" value="Znf_RING/FYVE/PHD"/>
</dbReference>
<organism evidence="1 2">
    <name type="scientific">Gymnopilus dilepis</name>
    <dbReference type="NCBI Taxonomy" id="231916"/>
    <lineage>
        <taxon>Eukaryota</taxon>
        <taxon>Fungi</taxon>
        <taxon>Dikarya</taxon>
        <taxon>Basidiomycota</taxon>
        <taxon>Agaricomycotina</taxon>
        <taxon>Agaricomycetes</taxon>
        <taxon>Agaricomycetidae</taxon>
        <taxon>Agaricales</taxon>
        <taxon>Agaricineae</taxon>
        <taxon>Hymenogastraceae</taxon>
        <taxon>Gymnopilus</taxon>
    </lineage>
</organism>
<protein>
    <submittedName>
        <fullName evidence="1">Uncharacterized protein</fullName>
    </submittedName>
</protein>
<dbReference type="STRING" id="231916.A0A409WZK9"/>
<dbReference type="PANTHER" id="PTHR21540:SF0">
    <property type="entry name" value="PHD FAMILY PROTEIN"/>
    <property type="match status" value="1"/>
</dbReference>
<proteinExistence type="predicted"/>
<keyword evidence="2" id="KW-1185">Reference proteome</keyword>
<comment type="caution">
    <text evidence="1">The sequence shown here is derived from an EMBL/GenBank/DDBJ whole genome shotgun (WGS) entry which is preliminary data.</text>
</comment>
<dbReference type="InParanoid" id="A0A409WZK9"/>
<dbReference type="PANTHER" id="PTHR21540">
    <property type="entry name" value="RING FINGER AND SWIM DOMAIN-CONTAINING PROTEIN 2"/>
    <property type="match status" value="1"/>
</dbReference>
<dbReference type="InterPro" id="IPR039903">
    <property type="entry name" value="Zswim2"/>
</dbReference>
<reference evidence="1 2" key="1">
    <citation type="journal article" date="2018" name="Evol. Lett.">
        <title>Horizontal gene cluster transfer increased hallucinogenic mushroom diversity.</title>
        <authorList>
            <person name="Reynolds H.T."/>
            <person name="Vijayakumar V."/>
            <person name="Gluck-Thaler E."/>
            <person name="Korotkin H.B."/>
            <person name="Matheny P.B."/>
            <person name="Slot J.C."/>
        </authorList>
    </citation>
    <scope>NUCLEOTIDE SEQUENCE [LARGE SCALE GENOMIC DNA]</scope>
    <source>
        <strain evidence="1 2">SRW20</strain>
    </source>
</reference>
<dbReference type="EMBL" id="NHYE01004540">
    <property type="protein sequence ID" value="PPQ83968.1"/>
    <property type="molecule type" value="Genomic_DNA"/>
</dbReference>